<gene>
    <name evidence="2" type="ORF">DPMN_109776</name>
</gene>
<feature type="region of interest" description="Disordered" evidence="1">
    <location>
        <begin position="1"/>
        <end position="28"/>
    </location>
</feature>
<dbReference type="EMBL" id="JAIWYP010000004">
    <property type="protein sequence ID" value="KAH3836406.1"/>
    <property type="molecule type" value="Genomic_DNA"/>
</dbReference>
<evidence type="ECO:0000313" key="2">
    <source>
        <dbReference type="EMBL" id="KAH3836406.1"/>
    </source>
</evidence>
<feature type="region of interest" description="Disordered" evidence="1">
    <location>
        <begin position="166"/>
        <end position="209"/>
    </location>
</feature>
<dbReference type="PANTHER" id="PTHR16238:SF7">
    <property type="entry name" value="GEM-ASSOCIATED PROTEIN 8"/>
    <property type="match status" value="1"/>
</dbReference>
<dbReference type="Proteomes" id="UP000828390">
    <property type="component" value="Unassembled WGS sequence"/>
</dbReference>
<reference evidence="2" key="2">
    <citation type="submission" date="2020-11" db="EMBL/GenBank/DDBJ databases">
        <authorList>
            <person name="McCartney M.A."/>
            <person name="Auch B."/>
            <person name="Kono T."/>
            <person name="Mallez S."/>
            <person name="Becker A."/>
            <person name="Gohl D.M."/>
            <person name="Silverstein K.A.T."/>
            <person name="Koren S."/>
            <person name="Bechman K.B."/>
            <person name="Herman A."/>
            <person name="Abrahante J.E."/>
            <person name="Garbe J."/>
        </authorList>
    </citation>
    <scope>NUCLEOTIDE SEQUENCE</scope>
    <source>
        <strain evidence="2">Duluth1</strain>
        <tissue evidence="2">Whole animal</tissue>
    </source>
</reference>
<dbReference type="OrthoDB" id="5989213at2759"/>
<dbReference type="GO" id="GO:0000387">
    <property type="term" value="P:spliceosomal snRNP assembly"/>
    <property type="evidence" value="ECO:0007669"/>
    <property type="project" value="InterPro"/>
</dbReference>
<protein>
    <recommendedName>
        <fullName evidence="4">Gem-associated protein 8</fullName>
    </recommendedName>
</protein>
<evidence type="ECO:0000313" key="3">
    <source>
        <dbReference type="Proteomes" id="UP000828390"/>
    </source>
</evidence>
<name>A0A9D4KB73_DREPO</name>
<dbReference type="InterPro" id="IPR034754">
    <property type="entry name" value="GEMIN8"/>
</dbReference>
<dbReference type="Pfam" id="PF15348">
    <property type="entry name" value="GEMIN8"/>
    <property type="match status" value="1"/>
</dbReference>
<sequence length="331" mass="37804">MMSSSDLDLTSQTEGEDDAEHSSEADMENARLSSNCMISNIINPQEFTNQMSFMRPCNGNASVELTEVSDLDNGTSIVTSESDSQENVKPTSSNSPLRFLERINFGASDWYKHRSFQPYWDHYEHVMGWCQKHYETCNKLSHIQNSSSFNSYPMYMSEMPNMFPHYKYQHGGSHTGSVTGSEKSLQRRRRRGGRKQKKRKHNFSCSDSVGTQTHSEFEMEITQDMIDFFAKSAQHRRLRDEAKKGGQGKTEPEPDHINVEQVSTMAEKTPTVEPPSERPGARRTAEMKLLYGRGAPMIHGMETALQMAFDRTADLMQPKMWPNMPLRVVFS</sequence>
<proteinExistence type="predicted"/>
<comment type="caution">
    <text evidence="2">The sequence shown here is derived from an EMBL/GenBank/DDBJ whole genome shotgun (WGS) entry which is preliminary data.</text>
</comment>
<accession>A0A9D4KB73</accession>
<organism evidence="2 3">
    <name type="scientific">Dreissena polymorpha</name>
    <name type="common">Zebra mussel</name>
    <name type="synonym">Mytilus polymorpha</name>
    <dbReference type="NCBI Taxonomy" id="45954"/>
    <lineage>
        <taxon>Eukaryota</taxon>
        <taxon>Metazoa</taxon>
        <taxon>Spiralia</taxon>
        <taxon>Lophotrochozoa</taxon>
        <taxon>Mollusca</taxon>
        <taxon>Bivalvia</taxon>
        <taxon>Autobranchia</taxon>
        <taxon>Heteroconchia</taxon>
        <taxon>Euheterodonta</taxon>
        <taxon>Imparidentia</taxon>
        <taxon>Neoheterodontei</taxon>
        <taxon>Myida</taxon>
        <taxon>Dreissenoidea</taxon>
        <taxon>Dreissenidae</taxon>
        <taxon>Dreissena</taxon>
    </lineage>
</organism>
<evidence type="ECO:0008006" key="4">
    <source>
        <dbReference type="Google" id="ProtNLM"/>
    </source>
</evidence>
<feature type="compositionally biased region" description="Basic residues" evidence="1">
    <location>
        <begin position="186"/>
        <end position="202"/>
    </location>
</feature>
<feature type="region of interest" description="Disordered" evidence="1">
    <location>
        <begin position="75"/>
        <end position="94"/>
    </location>
</feature>
<keyword evidence="3" id="KW-1185">Reference proteome</keyword>
<dbReference type="GO" id="GO:0032797">
    <property type="term" value="C:SMN complex"/>
    <property type="evidence" value="ECO:0007669"/>
    <property type="project" value="InterPro"/>
</dbReference>
<dbReference type="AlphaFoldDB" id="A0A9D4KB73"/>
<feature type="compositionally biased region" description="Polar residues" evidence="1">
    <location>
        <begin position="1"/>
        <end position="13"/>
    </location>
</feature>
<reference evidence="2" key="1">
    <citation type="journal article" date="2019" name="bioRxiv">
        <title>The Genome of the Zebra Mussel, Dreissena polymorpha: A Resource for Invasive Species Research.</title>
        <authorList>
            <person name="McCartney M.A."/>
            <person name="Auch B."/>
            <person name="Kono T."/>
            <person name="Mallez S."/>
            <person name="Zhang Y."/>
            <person name="Obille A."/>
            <person name="Becker A."/>
            <person name="Abrahante J.E."/>
            <person name="Garbe J."/>
            <person name="Badalamenti J.P."/>
            <person name="Herman A."/>
            <person name="Mangelson H."/>
            <person name="Liachko I."/>
            <person name="Sullivan S."/>
            <person name="Sone E.D."/>
            <person name="Koren S."/>
            <person name="Silverstein K.A.T."/>
            <person name="Beckman K.B."/>
            <person name="Gohl D.M."/>
        </authorList>
    </citation>
    <scope>NUCLEOTIDE SEQUENCE</scope>
    <source>
        <strain evidence="2">Duluth1</strain>
        <tissue evidence="2">Whole animal</tissue>
    </source>
</reference>
<dbReference type="PANTHER" id="PTHR16238">
    <property type="entry name" value="GEM-ASSOCIATED PROTEIN 8"/>
    <property type="match status" value="1"/>
</dbReference>
<feature type="compositionally biased region" description="Low complexity" evidence="1">
    <location>
        <begin position="170"/>
        <end position="181"/>
    </location>
</feature>
<evidence type="ECO:0000256" key="1">
    <source>
        <dbReference type="SAM" id="MobiDB-lite"/>
    </source>
</evidence>